<keyword evidence="2" id="KW-1185">Reference proteome</keyword>
<gene>
    <name evidence="1" type="ORF">PSNMU_V1.4_AUG-EV-PASAV3_0033220</name>
</gene>
<dbReference type="EMBL" id="CAACVS010000094">
    <property type="protein sequence ID" value="VEU36561.1"/>
    <property type="molecule type" value="Genomic_DNA"/>
</dbReference>
<accession>A0A448Z3E0</accession>
<proteinExistence type="predicted"/>
<reference evidence="1 2" key="1">
    <citation type="submission" date="2019-01" db="EMBL/GenBank/DDBJ databases">
        <authorList>
            <person name="Ferrante I. M."/>
        </authorList>
    </citation>
    <scope>NUCLEOTIDE SEQUENCE [LARGE SCALE GENOMIC DNA]</scope>
    <source>
        <strain evidence="1 2">B856</strain>
    </source>
</reference>
<dbReference type="AlphaFoldDB" id="A0A448Z3E0"/>
<organism evidence="1 2">
    <name type="scientific">Pseudo-nitzschia multistriata</name>
    <dbReference type="NCBI Taxonomy" id="183589"/>
    <lineage>
        <taxon>Eukaryota</taxon>
        <taxon>Sar</taxon>
        <taxon>Stramenopiles</taxon>
        <taxon>Ochrophyta</taxon>
        <taxon>Bacillariophyta</taxon>
        <taxon>Bacillariophyceae</taxon>
        <taxon>Bacillariophycidae</taxon>
        <taxon>Bacillariales</taxon>
        <taxon>Bacillariaceae</taxon>
        <taxon>Pseudo-nitzschia</taxon>
    </lineage>
</organism>
<evidence type="ECO:0000313" key="1">
    <source>
        <dbReference type="EMBL" id="VEU36561.1"/>
    </source>
</evidence>
<sequence length="168" mass="19877">MFAYNFAVAHLGLRHTIANSFMLSDVFSEMEGWKLIDKVNETNICKNFPKGQRPHVIHYCQTYYIGSESLYDWWVFGKRKLRKDFISCEAPLLKVPPDNLADYEIYHQKKMIGNNANIEKEVWERKYAKRESFMVCEMIRALNDAAIFFKDEQCKDGTANYNFSYVFH</sequence>
<dbReference type="Proteomes" id="UP000291116">
    <property type="component" value="Unassembled WGS sequence"/>
</dbReference>
<dbReference type="OrthoDB" id="2015991at2759"/>
<evidence type="ECO:0000313" key="2">
    <source>
        <dbReference type="Proteomes" id="UP000291116"/>
    </source>
</evidence>
<name>A0A448Z3E0_9STRA</name>
<protein>
    <submittedName>
        <fullName evidence="1">Uncharacterized protein</fullName>
    </submittedName>
</protein>